<dbReference type="EMBL" id="CP116221">
    <property type="protein sequence ID" value="WCO02419.1"/>
    <property type="molecule type" value="Genomic_DNA"/>
</dbReference>
<organism evidence="1 2">
    <name type="scientific">Psychroserpens ponticola</name>
    <dbReference type="NCBI Taxonomy" id="2932268"/>
    <lineage>
        <taxon>Bacteria</taxon>
        <taxon>Pseudomonadati</taxon>
        <taxon>Bacteroidota</taxon>
        <taxon>Flavobacteriia</taxon>
        <taxon>Flavobacteriales</taxon>
        <taxon>Flavobacteriaceae</taxon>
        <taxon>Psychroserpens</taxon>
    </lineage>
</organism>
<dbReference type="RefSeq" id="WP_249994819.1">
    <property type="nucleotide sequence ID" value="NZ_CP116221.1"/>
</dbReference>
<proteinExistence type="predicted"/>
<dbReference type="Pfam" id="PF20230">
    <property type="entry name" value="DUF6588"/>
    <property type="match status" value="1"/>
</dbReference>
<protein>
    <submittedName>
        <fullName evidence="1">Uncharacterized protein</fullName>
    </submittedName>
</protein>
<gene>
    <name evidence="1" type="ORF">MUN68_002745</name>
</gene>
<evidence type="ECO:0000313" key="1">
    <source>
        <dbReference type="EMBL" id="WCO02419.1"/>
    </source>
</evidence>
<keyword evidence="2" id="KW-1185">Reference proteome</keyword>
<dbReference type="Proteomes" id="UP001202717">
    <property type="component" value="Chromosome"/>
</dbReference>
<name>A0ABY7RZT3_9FLAO</name>
<reference evidence="1 2" key="1">
    <citation type="submission" date="2023-01" db="EMBL/GenBank/DDBJ databases">
        <title>Psychroserpens ponticola sp. nov., isolated from seawater.</title>
        <authorList>
            <person name="Kristyanto S."/>
            <person name="Jung J."/>
            <person name="Kim J.M."/>
            <person name="Jeon C.O."/>
        </authorList>
    </citation>
    <scope>NUCLEOTIDE SEQUENCE [LARGE SCALE GENOMIC DNA]</scope>
    <source>
        <strain evidence="1 2">MSW6</strain>
    </source>
</reference>
<dbReference type="InterPro" id="IPR046495">
    <property type="entry name" value="DUF6588"/>
</dbReference>
<evidence type="ECO:0000313" key="2">
    <source>
        <dbReference type="Proteomes" id="UP001202717"/>
    </source>
</evidence>
<accession>A0ABY7RZT3</accession>
<sequence>MKNLIIVLILFVSVQQSKSQELETIILAADDASLLTQNYLNPAVKGLMYDMNGGWYTTAKTHKKFGFDITINANASFVPSKEQMFAFVPNDYTFLSLPNGERELNTLMSDNNSETVVDIKIPYDNGTYKVTSFDMPGGIANDLPINAVPTPMVQLGFGLPYKTDIKLRLLPSLNFDESVKANLIGIGLQHDLMQYFGPLEKLPLNVSILAAFTNMKVVYDIDDENNNDEVAVKNGETEFKMNTWTLQAIASLDFKIITFYGSVGYNNGKTTVKMKGKYILTYDVEDSNGNVIGTVDESIKDPINLDFKANGMRATIGTRFNIGFFKIFADYTLQEYNTASAGIAFSFR</sequence>